<dbReference type="PANTHER" id="PTHR21595">
    <property type="entry name" value="PATRONIN"/>
    <property type="match status" value="1"/>
</dbReference>
<feature type="compositionally biased region" description="Acidic residues" evidence="8">
    <location>
        <begin position="390"/>
        <end position="404"/>
    </location>
</feature>
<feature type="compositionally biased region" description="Basic and acidic residues" evidence="8">
    <location>
        <begin position="1332"/>
        <end position="1341"/>
    </location>
</feature>
<feature type="region of interest" description="Disordered" evidence="8">
    <location>
        <begin position="1399"/>
        <end position="1442"/>
    </location>
</feature>
<comment type="similarity">
    <text evidence="6">Belongs to the CAMSAP1 family.</text>
</comment>
<dbReference type="SMART" id="SM01051">
    <property type="entry name" value="CAMSAP_CKK"/>
    <property type="match status" value="1"/>
</dbReference>
<feature type="compositionally biased region" description="Low complexity" evidence="8">
    <location>
        <begin position="1062"/>
        <end position="1074"/>
    </location>
</feature>
<dbReference type="GO" id="GO:0007026">
    <property type="term" value="P:negative regulation of microtubule depolymerization"/>
    <property type="evidence" value="ECO:0007669"/>
    <property type="project" value="TreeGrafter"/>
</dbReference>
<keyword evidence="2" id="KW-0963">Cytoplasm</keyword>
<keyword evidence="4 7" id="KW-0175">Coiled coil</keyword>
<dbReference type="InterPro" id="IPR001715">
    <property type="entry name" value="CH_dom"/>
</dbReference>
<feature type="compositionally biased region" description="Polar residues" evidence="8">
    <location>
        <begin position="1509"/>
        <end position="1528"/>
    </location>
</feature>
<feature type="compositionally biased region" description="Basic and acidic residues" evidence="8">
    <location>
        <begin position="1401"/>
        <end position="1442"/>
    </location>
</feature>
<feature type="region of interest" description="Disordered" evidence="8">
    <location>
        <begin position="511"/>
        <end position="575"/>
    </location>
</feature>
<dbReference type="InterPro" id="IPR022613">
    <property type="entry name" value="CH_CAMSAP_2"/>
</dbReference>
<keyword evidence="3 6" id="KW-0493">Microtubule</keyword>
<dbReference type="GO" id="GO:0031122">
    <property type="term" value="P:cytoplasmic microtubule organization"/>
    <property type="evidence" value="ECO:0007669"/>
    <property type="project" value="TreeGrafter"/>
</dbReference>
<dbReference type="FunFam" id="3.10.20.360:FF:000002">
    <property type="entry name" value="Patronin, isoform M"/>
    <property type="match status" value="1"/>
</dbReference>
<feature type="region of interest" description="Disordered" evidence="8">
    <location>
        <begin position="993"/>
        <end position="1313"/>
    </location>
</feature>
<dbReference type="InterPro" id="IPR038209">
    <property type="entry name" value="CKK_dom_sf"/>
</dbReference>
<dbReference type="Proteomes" id="UP000677054">
    <property type="component" value="Unassembled WGS sequence"/>
</dbReference>
<feature type="coiled-coil region" evidence="7">
    <location>
        <begin position="771"/>
        <end position="801"/>
    </location>
</feature>
<dbReference type="EMBL" id="LR899807">
    <property type="protein sequence ID" value="CAD7242590.1"/>
    <property type="molecule type" value="Genomic_DNA"/>
</dbReference>
<dbReference type="InterPro" id="IPR032940">
    <property type="entry name" value="CAMSAP"/>
</dbReference>
<evidence type="ECO:0000256" key="7">
    <source>
        <dbReference type="SAM" id="Coils"/>
    </source>
</evidence>
<feature type="compositionally biased region" description="Basic and acidic residues" evidence="8">
    <location>
        <begin position="1454"/>
        <end position="1465"/>
    </location>
</feature>
<gene>
    <name evidence="11" type="ORF">DSTB1V02_LOCUS2548</name>
</gene>
<feature type="compositionally biased region" description="Basic residues" evidence="8">
    <location>
        <begin position="1487"/>
        <end position="1496"/>
    </location>
</feature>
<comment type="domain">
    <text evidence="6">The CKK domain binds microtubules.</text>
</comment>
<evidence type="ECO:0000256" key="5">
    <source>
        <dbReference type="ARBA" id="ARBA00023212"/>
    </source>
</evidence>
<feature type="compositionally biased region" description="Polar residues" evidence="8">
    <location>
        <begin position="1267"/>
        <end position="1280"/>
    </location>
</feature>
<feature type="compositionally biased region" description="Basic and acidic residues" evidence="8">
    <location>
        <begin position="1281"/>
        <end position="1296"/>
    </location>
</feature>
<evidence type="ECO:0000256" key="3">
    <source>
        <dbReference type="ARBA" id="ARBA00022701"/>
    </source>
</evidence>
<dbReference type="Pfam" id="PF08683">
    <property type="entry name" value="CAMSAP_CKK"/>
    <property type="match status" value="1"/>
</dbReference>
<dbReference type="InterPro" id="IPR011033">
    <property type="entry name" value="PRC_barrel-like_sf"/>
</dbReference>
<evidence type="ECO:0000259" key="10">
    <source>
        <dbReference type="PROSITE" id="PS51508"/>
    </source>
</evidence>
<feature type="compositionally biased region" description="Basic residues" evidence="8">
    <location>
        <begin position="1238"/>
        <end position="1248"/>
    </location>
</feature>
<proteinExistence type="inferred from homology"/>
<dbReference type="InterPro" id="IPR014797">
    <property type="entry name" value="CKK_CAMSAP"/>
</dbReference>
<feature type="compositionally biased region" description="Low complexity" evidence="8">
    <location>
        <begin position="1477"/>
        <end position="1486"/>
    </location>
</feature>
<feature type="compositionally biased region" description="Low complexity" evidence="8">
    <location>
        <begin position="1543"/>
        <end position="1570"/>
    </location>
</feature>
<dbReference type="SUPFAM" id="SSF50346">
    <property type="entry name" value="PRC-barrel domain"/>
    <property type="match status" value="1"/>
</dbReference>
<evidence type="ECO:0000259" key="9">
    <source>
        <dbReference type="PROSITE" id="PS50021"/>
    </source>
</evidence>
<evidence type="ECO:0000256" key="2">
    <source>
        <dbReference type="ARBA" id="ARBA00022490"/>
    </source>
</evidence>
<feature type="region of interest" description="Disordered" evidence="8">
    <location>
        <begin position="733"/>
        <end position="768"/>
    </location>
</feature>
<dbReference type="PANTHER" id="PTHR21595:SF0">
    <property type="entry name" value="PATRONIN"/>
    <property type="match status" value="1"/>
</dbReference>
<evidence type="ECO:0008006" key="13">
    <source>
        <dbReference type="Google" id="ProtNLM"/>
    </source>
</evidence>
<feature type="domain" description="Calponin-homology (CH)" evidence="9">
    <location>
        <begin position="209"/>
        <end position="323"/>
    </location>
</feature>
<feature type="region of interest" description="Disordered" evidence="8">
    <location>
        <begin position="1454"/>
        <end position="1598"/>
    </location>
</feature>
<protein>
    <recommendedName>
        <fullName evidence="13">Patronin</fullName>
    </recommendedName>
</protein>
<feature type="compositionally biased region" description="Polar residues" evidence="8">
    <location>
        <begin position="1174"/>
        <end position="1194"/>
    </location>
</feature>
<dbReference type="Pfam" id="PF25532">
    <property type="entry name" value="CH_CAMSAP2_N"/>
    <property type="match status" value="1"/>
</dbReference>
<feature type="region of interest" description="Disordered" evidence="8">
    <location>
        <begin position="650"/>
        <end position="704"/>
    </location>
</feature>
<dbReference type="InterPro" id="IPR031372">
    <property type="entry name" value="CAMSAP_CC1"/>
</dbReference>
<sequence length="1840" mass="204603">MITAKQRACISWLLGQAYNHQVPEDLRDPFYKDHQAIFCLMSKQGVEHLKPHVVHGLASGEFYCLTLANIYADPNYSQLNHSSVIQSLARKGIYVSQPGDVALTETVLIQTTPIRMSAHMVVIEGMMNLFMKEVVSASRVASVLSRFGVADSLPVPSSQEGALLAWIKASASRLQSGLEELLSSKDPDHDGDDSQEWKEFWAKFHPRSLSKDKVMVLLEEEFLQGPPPKFPEIKALEDLSDGICLGAIFSLYCPNDFEWWSIANSQPMSMADSLYNLQAVKRFCSSVLPYDPFCLQLEDFLYMHSSVEQNVTVFLAELFFLMEVNPCSAVCMPGTKNEQIYIRGEKGGSKRGIQVISVSPIPDLRSSLDRSSWRKEREKDRDRRKSGPASEDEDDDDDDDEDEEGFKWQDCYPEWWSPCPHSSSERCLYCHRTDSFPQAIEFALQARAGVGGVAGGNCTGKGSSTKMQSFHYGDTNVGKKPVHSLSTASGDEDNSSQEEFVVYKGRGVPTLANVHQNPRGMPEPSRESDRRSSTGGDLRAAAGKPTYFDGAMHTIPTQPLTGRRSRRNSFSEESQLTVENFGGSSENLQMIGRNPDKEMVVSGRRTVERPAIHRRKSELESSIDLGSDVPEYTRKSEDYVVKREDLIQSMPAGISDRTSRSRDTSPFSRRSLVPSDELSSSPYTAPQGPSSPHSTSSDSSGGVRATSFAELVQSPSHQGVISINYQDSNIKGIRRHNSQKRTPVALPEPARGDVMEGESVGSSQGSAHLMASQISDLRMKLEEKRRRIEAEKCKMEMALAQQKQRLGKQAFLQAVSKDLGNELSQVENKWMGGGQKTPDLDSTDYDQYHQSLMQPVYDCSMNQSLNDLHADIQRLSVQQQQLTRMMQQQQPLHPSAVQAPQQQFYLHDMGPAAATAPRRSQWGPVSVDPFCGYSPPRRQWGQPQPFRPIAVVNQSAPPSLAQQGMSGNYMIQPGPYIESEPAFHMNGIGPVNQGGEYYPRHSQPSRTSLSPPYHAPFRLHQDHPSPAGYMQPFQPAVTSQYHHPQQPMSAVASRSSAPIQRSVSASAVPSSSASTRREADSLTERHHVPLPAPPLDDMAPQNVSFIESHNERENAQQGRGQEHERGREHEQEERERKEREREQKLQSLQISSGSKTYRILNTEPSSPPRPMITRTFQFTKAATPSSESQSQVTTAMKEGGGGGEAEKNPDPVVNSEPLKDGVTSDMGFFISFEDAPKKPKPPQLRKRSSFTSSLEKSSSETPRQKEASQTLNHAVLTSNRGFHDKPSPSHPSHREASPAYSSSASSEVDSNAPVEEMLALARKYENLNLGPDLEKPMGRTEEIEDIEDKSPFRSHHSSSVLEKRKSGVGLIIGDEMVQPDPITVDDMERKKERFLMQSLKRKAEQEETRRQRELEVQLKREEEKQKEEEKQRKREEEKAKREAILAQYRLKKAMEKAEEEGRAVDMPDGVILRHHSNAAGSMARGSRSGRGRQRPKSLHEAALSRGESRLSTARGQHGSSQDISSTESGPIRRSESLRRTFRVSRPGDSSSSPPSSSPQRSQSLFSHSSRTVPPDTVSLRYGGHRGSKGPTKAGSDINLHGEFPLPPTPGQSQSLIWLPSLLHACLHVSLEYSPARYKAGLSTGGGDYEDGGYRRRGLMSPSGAGPPSLPSLAGVGRRRFPFDDNASEVSSIASLEYNGPRLFKQPAAKSNRSIILNAVNYCVFPGAVNAEQKKRVLQEMGKSDAKHFLILFRDAGCQFRGLYSYNPETEEVYKLHGKGPSQVTDSMFDKFFKYNSGGKVFSRIHTKHLTVTIDAFTIHDSLWTGKRVHLPSKKDFSLVI</sequence>
<evidence type="ECO:0000256" key="6">
    <source>
        <dbReference type="PROSITE-ProRule" id="PRU00841"/>
    </source>
</evidence>
<evidence type="ECO:0000313" key="11">
    <source>
        <dbReference type="EMBL" id="CAD7242590.1"/>
    </source>
</evidence>
<accession>A0A7R8X8J6</accession>
<feature type="region of interest" description="Disordered" evidence="8">
    <location>
        <begin position="366"/>
        <end position="405"/>
    </location>
</feature>
<feature type="compositionally biased region" description="Polar residues" evidence="8">
    <location>
        <begin position="1145"/>
        <end position="1155"/>
    </location>
</feature>
<dbReference type="Gene3D" id="3.10.20.360">
    <property type="entry name" value="CKK domain"/>
    <property type="match status" value="1"/>
</dbReference>
<dbReference type="GO" id="GO:0051011">
    <property type="term" value="F:microtubule minus-end binding"/>
    <property type="evidence" value="ECO:0007669"/>
    <property type="project" value="TreeGrafter"/>
</dbReference>
<evidence type="ECO:0000313" key="12">
    <source>
        <dbReference type="Proteomes" id="UP000677054"/>
    </source>
</evidence>
<dbReference type="SUPFAM" id="SSF47576">
    <property type="entry name" value="Calponin-homology domain, CH-domain"/>
    <property type="match status" value="1"/>
</dbReference>
<dbReference type="Pfam" id="PF11971">
    <property type="entry name" value="CAMSAP_CH"/>
    <property type="match status" value="1"/>
</dbReference>
<keyword evidence="5" id="KW-0206">Cytoskeleton</keyword>
<dbReference type="InterPro" id="IPR058042">
    <property type="entry name" value="CAMSAP_N"/>
</dbReference>
<evidence type="ECO:0000256" key="4">
    <source>
        <dbReference type="ARBA" id="ARBA00023054"/>
    </source>
</evidence>
<evidence type="ECO:0000256" key="1">
    <source>
        <dbReference type="ARBA" id="ARBA00004245"/>
    </source>
</evidence>
<organism evidence="11">
    <name type="scientific">Darwinula stevensoni</name>
    <dbReference type="NCBI Taxonomy" id="69355"/>
    <lineage>
        <taxon>Eukaryota</taxon>
        <taxon>Metazoa</taxon>
        <taxon>Ecdysozoa</taxon>
        <taxon>Arthropoda</taxon>
        <taxon>Crustacea</taxon>
        <taxon>Oligostraca</taxon>
        <taxon>Ostracoda</taxon>
        <taxon>Podocopa</taxon>
        <taxon>Podocopida</taxon>
        <taxon>Darwinulocopina</taxon>
        <taxon>Darwinuloidea</taxon>
        <taxon>Darwinulidae</taxon>
        <taxon>Darwinula</taxon>
    </lineage>
</organism>
<dbReference type="GO" id="GO:0030507">
    <property type="term" value="F:spectrin binding"/>
    <property type="evidence" value="ECO:0007669"/>
    <property type="project" value="InterPro"/>
</dbReference>
<feature type="compositionally biased region" description="Basic and acidic residues" evidence="8">
    <location>
        <begin position="1108"/>
        <end position="1144"/>
    </location>
</feature>
<dbReference type="Pfam" id="PF17095">
    <property type="entry name" value="CAMSAP_CC1"/>
    <property type="match status" value="1"/>
</dbReference>
<dbReference type="InterPro" id="IPR036872">
    <property type="entry name" value="CH_dom_sf"/>
</dbReference>
<comment type="subcellular location">
    <subcellularLocation>
        <location evidence="1">Cytoplasm</location>
        <location evidence="1">Cytoskeleton</location>
    </subcellularLocation>
</comment>
<name>A0A7R8X8J6_9CRUS</name>
<keyword evidence="12" id="KW-1185">Reference proteome</keyword>
<dbReference type="OrthoDB" id="2125658at2759"/>
<feature type="region of interest" description="Disordered" evidence="8">
    <location>
        <begin position="475"/>
        <end position="497"/>
    </location>
</feature>
<reference evidence="11" key="1">
    <citation type="submission" date="2020-11" db="EMBL/GenBank/DDBJ databases">
        <authorList>
            <person name="Tran Van P."/>
        </authorList>
    </citation>
    <scope>NUCLEOTIDE SEQUENCE</scope>
</reference>
<feature type="compositionally biased region" description="Low complexity" evidence="8">
    <location>
        <begin position="686"/>
        <end position="702"/>
    </location>
</feature>
<feature type="domain" description="CKK" evidence="10">
    <location>
        <begin position="1699"/>
        <end position="1833"/>
    </location>
</feature>
<feature type="compositionally biased region" description="Polar residues" evidence="8">
    <location>
        <begin position="1036"/>
        <end position="1061"/>
    </location>
</feature>
<dbReference type="EMBL" id="CAJPEV010000290">
    <property type="protein sequence ID" value="CAG0883534.1"/>
    <property type="molecule type" value="Genomic_DNA"/>
</dbReference>
<dbReference type="GO" id="GO:0005516">
    <property type="term" value="F:calmodulin binding"/>
    <property type="evidence" value="ECO:0007669"/>
    <property type="project" value="InterPro"/>
</dbReference>
<feature type="region of interest" description="Disordered" evidence="8">
    <location>
        <begin position="1329"/>
        <end position="1362"/>
    </location>
</feature>
<dbReference type="PROSITE" id="PS51508">
    <property type="entry name" value="CKK"/>
    <property type="match status" value="1"/>
</dbReference>
<feature type="compositionally biased region" description="Basic and acidic residues" evidence="8">
    <location>
        <begin position="1075"/>
        <end position="1087"/>
    </location>
</feature>
<dbReference type="GO" id="GO:0031175">
    <property type="term" value="P:neuron projection development"/>
    <property type="evidence" value="ECO:0007669"/>
    <property type="project" value="InterPro"/>
</dbReference>
<evidence type="ECO:0000256" key="8">
    <source>
        <dbReference type="SAM" id="MobiDB-lite"/>
    </source>
</evidence>
<dbReference type="PROSITE" id="PS50021">
    <property type="entry name" value="CH"/>
    <property type="match status" value="1"/>
</dbReference>
<feature type="compositionally biased region" description="Low complexity" evidence="8">
    <location>
        <begin position="1297"/>
        <end position="1312"/>
    </location>
</feature>
<feature type="compositionally biased region" description="Basic and acidic residues" evidence="8">
    <location>
        <begin position="366"/>
        <end position="385"/>
    </location>
</feature>
<dbReference type="GO" id="GO:0036449">
    <property type="term" value="C:microtubule minus-end"/>
    <property type="evidence" value="ECO:0007669"/>
    <property type="project" value="TreeGrafter"/>
</dbReference>